<sequence length="274" mass="32335">MKGDIKELYSIRVKLSKRKYHGIQPIENKHGALLTNDDQMRRWQDYFTEILNPAISDVIHTSYLSPTIFLVMMDSVMRTIEHKQRGIQWDLTHKLENLDFAHNFKHMTDKLVDLNREARKVGMKINQAEIKAMHVNNKNKNTFTENVDKFSYLGTIVTKEGCIVEDVRNRISKANEAFNQIQKSSDVSNELKITEQITRRKWNWISHTLRKENAVEKEALEWNPQRQRKRGVWQRTVREEALAAVKTWKEIEQLSKNHVRKQHFVVNVLCSSGR</sequence>
<evidence type="ECO:0008006" key="3">
    <source>
        <dbReference type="Google" id="ProtNLM"/>
    </source>
</evidence>
<proteinExistence type="predicted"/>
<organism evidence="1 2">
    <name type="scientific">Cryptotermes secundus</name>
    <dbReference type="NCBI Taxonomy" id="105785"/>
    <lineage>
        <taxon>Eukaryota</taxon>
        <taxon>Metazoa</taxon>
        <taxon>Ecdysozoa</taxon>
        <taxon>Arthropoda</taxon>
        <taxon>Hexapoda</taxon>
        <taxon>Insecta</taxon>
        <taxon>Pterygota</taxon>
        <taxon>Neoptera</taxon>
        <taxon>Polyneoptera</taxon>
        <taxon>Dictyoptera</taxon>
        <taxon>Blattodea</taxon>
        <taxon>Blattoidea</taxon>
        <taxon>Termitoidae</taxon>
        <taxon>Kalotermitidae</taxon>
        <taxon>Cryptotermitinae</taxon>
        <taxon>Cryptotermes</taxon>
    </lineage>
</organism>
<dbReference type="InParanoid" id="A0A2J7Q1K4"/>
<dbReference type="Proteomes" id="UP000235965">
    <property type="component" value="Unassembled WGS sequence"/>
</dbReference>
<dbReference type="EMBL" id="NEVH01019398">
    <property type="protein sequence ID" value="PNF22462.1"/>
    <property type="molecule type" value="Genomic_DNA"/>
</dbReference>
<dbReference type="PANTHER" id="PTHR47027">
    <property type="entry name" value="REVERSE TRANSCRIPTASE DOMAIN-CONTAINING PROTEIN"/>
    <property type="match status" value="1"/>
</dbReference>
<reference evidence="1 2" key="1">
    <citation type="submission" date="2017-12" db="EMBL/GenBank/DDBJ databases">
        <title>Hemimetabolous genomes reveal molecular basis of termite eusociality.</title>
        <authorList>
            <person name="Harrison M.C."/>
            <person name="Jongepier E."/>
            <person name="Robertson H.M."/>
            <person name="Arning N."/>
            <person name="Bitard-Feildel T."/>
            <person name="Chao H."/>
            <person name="Childers C.P."/>
            <person name="Dinh H."/>
            <person name="Doddapaneni H."/>
            <person name="Dugan S."/>
            <person name="Gowin J."/>
            <person name="Greiner C."/>
            <person name="Han Y."/>
            <person name="Hu H."/>
            <person name="Hughes D.S.T."/>
            <person name="Huylmans A.-K."/>
            <person name="Kemena C."/>
            <person name="Kremer L.P.M."/>
            <person name="Lee S.L."/>
            <person name="Lopez-Ezquerra A."/>
            <person name="Mallet L."/>
            <person name="Monroy-Kuhn J.M."/>
            <person name="Moser A."/>
            <person name="Murali S.C."/>
            <person name="Muzny D.M."/>
            <person name="Otani S."/>
            <person name="Piulachs M.-D."/>
            <person name="Poelchau M."/>
            <person name="Qu J."/>
            <person name="Schaub F."/>
            <person name="Wada-Katsumata A."/>
            <person name="Worley K.C."/>
            <person name="Xie Q."/>
            <person name="Ylla G."/>
            <person name="Poulsen M."/>
            <person name="Gibbs R.A."/>
            <person name="Schal C."/>
            <person name="Richards S."/>
            <person name="Belles X."/>
            <person name="Korb J."/>
            <person name="Bornberg-Bauer E."/>
        </authorList>
    </citation>
    <scope>NUCLEOTIDE SEQUENCE [LARGE SCALE GENOMIC DNA]</scope>
    <source>
        <tissue evidence="1">Whole body</tissue>
    </source>
</reference>
<evidence type="ECO:0000313" key="2">
    <source>
        <dbReference type="Proteomes" id="UP000235965"/>
    </source>
</evidence>
<evidence type="ECO:0000313" key="1">
    <source>
        <dbReference type="EMBL" id="PNF22462.1"/>
    </source>
</evidence>
<dbReference type="STRING" id="105785.A0A2J7Q1K4"/>
<dbReference type="PANTHER" id="PTHR47027:SF25">
    <property type="entry name" value="REVERSE TRANSCRIPTASE DOMAIN-CONTAINING PROTEIN"/>
    <property type="match status" value="1"/>
</dbReference>
<keyword evidence="2" id="KW-1185">Reference proteome</keyword>
<protein>
    <recommendedName>
        <fullName evidence="3">Reverse transcriptase domain-containing protein</fullName>
    </recommendedName>
</protein>
<comment type="caution">
    <text evidence="1">The sequence shown here is derived from an EMBL/GenBank/DDBJ whole genome shotgun (WGS) entry which is preliminary data.</text>
</comment>
<accession>A0A2J7Q1K4</accession>
<name>A0A2J7Q1K4_9NEOP</name>
<gene>
    <name evidence="1" type="ORF">B7P43_G15247</name>
</gene>
<dbReference type="AlphaFoldDB" id="A0A2J7Q1K4"/>